<dbReference type="PANTHER" id="PTHR47435">
    <property type="entry name" value="KELCH REPEAT PROTEIN (AFU_ORTHOLOGUE AFUA_5G12780)"/>
    <property type="match status" value="1"/>
</dbReference>
<protein>
    <recommendedName>
        <fullName evidence="8">Kelch repeat protein</fullName>
    </recommendedName>
</protein>
<dbReference type="Gene3D" id="2.120.10.80">
    <property type="entry name" value="Kelch-type beta propeller"/>
    <property type="match status" value="1"/>
</dbReference>
<dbReference type="EMBL" id="JBFXLT010000021">
    <property type="protein sequence ID" value="KAL2816667.1"/>
    <property type="molecule type" value="Genomic_DNA"/>
</dbReference>
<evidence type="ECO:0000256" key="4">
    <source>
        <dbReference type="SAM" id="Phobius"/>
    </source>
</evidence>
<gene>
    <name evidence="6" type="ORF">BJX63DRAFT_419866</name>
</gene>
<evidence type="ECO:0000256" key="3">
    <source>
        <dbReference type="SAM" id="MobiDB-lite"/>
    </source>
</evidence>
<keyword evidence="4" id="KW-1133">Transmembrane helix</keyword>
<dbReference type="InterPro" id="IPR015915">
    <property type="entry name" value="Kelch-typ_b-propeller"/>
</dbReference>
<sequence>MLHLLWFVFLYMSLQVTARAIPTVAKRDVLSDLSGGFCRSWKFGATIVNDVLYLNGLDGGLIPGDGNSTNNYLVEVDLSDPLDLSDGANYNLSLIPSNVPSLKGQALWSNQRNTTLYSYGGLGANNILADEGAWTYTLGNGEWELQSGSIKPVRLSYGAQVNVPERQAAYWLSQLDAPFTSVQEGALVYIPTHRLGTLIYFGGEVPSEQSGTNATLTPNAWDFVQIYDLQDEKWYNQTTTGNVASRTQFCAAVVHDPDSWSYEIYVIGGADYESKDLVTNVSYLSIPSFKWYTAEGLSEGRMSLTCEAYGRQIFGIGGRLAWADGADAGCYDTPAFLYDAQTEAVTDHFDPSLPAYSLPSGVAEDIQTSTYPSPLSDPDLLYFYTASDSPNTAAIAGGTVGGVAGVAIIVAAAWFFWRARKRKAQTTDNAAELGTDKKPYSELSGKSAALELPTRETITSELNGDIQHIHELDSRAIPAPVKRKPVEGNETRENGTATTEK</sequence>
<reference evidence="6 7" key="1">
    <citation type="submission" date="2024-07" db="EMBL/GenBank/DDBJ databases">
        <title>Section-level genome sequencing and comparative genomics of Aspergillus sections Usti and Cavernicolus.</title>
        <authorList>
            <consortium name="Lawrence Berkeley National Laboratory"/>
            <person name="Nybo J.L."/>
            <person name="Vesth T.C."/>
            <person name="Theobald S."/>
            <person name="Frisvad J.C."/>
            <person name="Larsen T.O."/>
            <person name="Kjaerboelling I."/>
            <person name="Rothschild-Mancinelli K."/>
            <person name="Lyhne E.K."/>
            <person name="Kogle M.E."/>
            <person name="Barry K."/>
            <person name="Clum A."/>
            <person name="Na H."/>
            <person name="Ledsgaard L."/>
            <person name="Lin J."/>
            <person name="Lipzen A."/>
            <person name="Kuo A."/>
            <person name="Riley R."/>
            <person name="Mondo S."/>
            <person name="Labutti K."/>
            <person name="Haridas S."/>
            <person name="Pangalinan J."/>
            <person name="Salamov A.A."/>
            <person name="Simmons B.A."/>
            <person name="Magnuson J.K."/>
            <person name="Chen J."/>
            <person name="Drula E."/>
            <person name="Henrissat B."/>
            <person name="Wiebenga A."/>
            <person name="Lubbers R.J."/>
            <person name="Gomes A.C."/>
            <person name="Makela M.R."/>
            <person name="Stajich J."/>
            <person name="Grigoriev I.V."/>
            <person name="Mortensen U.H."/>
            <person name="De Vries R.P."/>
            <person name="Baker S.E."/>
            <person name="Andersen M.R."/>
        </authorList>
    </citation>
    <scope>NUCLEOTIDE SEQUENCE [LARGE SCALE GENOMIC DNA]</scope>
    <source>
        <strain evidence="6 7">CBS 588.65</strain>
    </source>
</reference>
<feature type="chain" id="PRO_5045752888" description="Kelch repeat protein" evidence="5">
    <location>
        <begin position="19"/>
        <end position="501"/>
    </location>
</feature>
<keyword evidence="2" id="KW-0408">Iron</keyword>
<evidence type="ECO:0000313" key="7">
    <source>
        <dbReference type="Proteomes" id="UP001610334"/>
    </source>
</evidence>
<dbReference type="Proteomes" id="UP001610334">
    <property type="component" value="Unassembled WGS sequence"/>
</dbReference>
<keyword evidence="4" id="KW-0472">Membrane</keyword>
<accession>A0ABR4HME8</accession>
<evidence type="ECO:0008006" key="8">
    <source>
        <dbReference type="Google" id="ProtNLM"/>
    </source>
</evidence>
<feature type="region of interest" description="Disordered" evidence="3">
    <location>
        <begin position="426"/>
        <end position="455"/>
    </location>
</feature>
<name>A0ABR4HME8_9EURO</name>
<dbReference type="InterPro" id="IPR011043">
    <property type="entry name" value="Gal_Oxase/kelch_b-propeller"/>
</dbReference>
<dbReference type="SUPFAM" id="SSF50965">
    <property type="entry name" value="Galactose oxidase, central domain"/>
    <property type="match status" value="1"/>
</dbReference>
<keyword evidence="4" id="KW-0812">Transmembrane</keyword>
<evidence type="ECO:0000256" key="2">
    <source>
        <dbReference type="ARBA" id="ARBA00023004"/>
    </source>
</evidence>
<comment type="caution">
    <text evidence="6">The sequence shown here is derived from an EMBL/GenBank/DDBJ whole genome shotgun (WGS) entry which is preliminary data.</text>
</comment>
<organism evidence="6 7">
    <name type="scientific">Aspergillus granulosus</name>
    <dbReference type="NCBI Taxonomy" id="176169"/>
    <lineage>
        <taxon>Eukaryota</taxon>
        <taxon>Fungi</taxon>
        <taxon>Dikarya</taxon>
        <taxon>Ascomycota</taxon>
        <taxon>Pezizomycotina</taxon>
        <taxon>Eurotiomycetes</taxon>
        <taxon>Eurotiomycetidae</taxon>
        <taxon>Eurotiales</taxon>
        <taxon>Aspergillaceae</taxon>
        <taxon>Aspergillus</taxon>
        <taxon>Aspergillus subgen. Nidulantes</taxon>
    </lineage>
</organism>
<proteinExistence type="predicted"/>
<feature type="transmembrane region" description="Helical" evidence="4">
    <location>
        <begin position="393"/>
        <end position="417"/>
    </location>
</feature>
<feature type="signal peptide" evidence="5">
    <location>
        <begin position="1"/>
        <end position="18"/>
    </location>
</feature>
<evidence type="ECO:0000313" key="6">
    <source>
        <dbReference type="EMBL" id="KAL2816667.1"/>
    </source>
</evidence>
<keyword evidence="1" id="KW-0677">Repeat</keyword>
<feature type="region of interest" description="Disordered" evidence="3">
    <location>
        <begin position="470"/>
        <end position="501"/>
    </location>
</feature>
<evidence type="ECO:0000256" key="1">
    <source>
        <dbReference type="ARBA" id="ARBA00022737"/>
    </source>
</evidence>
<dbReference type="PANTHER" id="PTHR47435:SF4">
    <property type="entry name" value="KELCH REPEAT PROTEIN (AFU_ORTHOLOGUE AFUA_5G12780)"/>
    <property type="match status" value="1"/>
</dbReference>
<evidence type="ECO:0000256" key="5">
    <source>
        <dbReference type="SAM" id="SignalP"/>
    </source>
</evidence>
<feature type="compositionally biased region" description="Basic and acidic residues" evidence="3">
    <location>
        <begin position="484"/>
        <end position="501"/>
    </location>
</feature>
<keyword evidence="5" id="KW-0732">Signal</keyword>
<keyword evidence="7" id="KW-1185">Reference proteome</keyword>